<reference evidence="2" key="1">
    <citation type="journal article" date="2015" name="Nature">
        <title>Complex archaea that bridge the gap between prokaryotes and eukaryotes.</title>
        <authorList>
            <person name="Spang A."/>
            <person name="Saw J.H."/>
            <person name="Jorgensen S.L."/>
            <person name="Zaremba-Niedzwiedzka K."/>
            <person name="Martijn J."/>
            <person name="Lind A.E."/>
            <person name="van Eijk R."/>
            <person name="Schleper C."/>
            <person name="Guy L."/>
            <person name="Ettema T.J."/>
        </authorList>
    </citation>
    <scope>NUCLEOTIDE SEQUENCE</scope>
</reference>
<gene>
    <name evidence="2" type="ORF">LCGC14_0642710</name>
</gene>
<organism evidence="2">
    <name type="scientific">marine sediment metagenome</name>
    <dbReference type="NCBI Taxonomy" id="412755"/>
    <lineage>
        <taxon>unclassified sequences</taxon>
        <taxon>metagenomes</taxon>
        <taxon>ecological metagenomes</taxon>
    </lineage>
</organism>
<dbReference type="EMBL" id="LAZR01001168">
    <property type="protein sequence ID" value="KKN49434.1"/>
    <property type="molecule type" value="Genomic_DNA"/>
</dbReference>
<comment type="caution">
    <text evidence="2">The sequence shown here is derived from an EMBL/GenBank/DDBJ whole genome shotgun (WGS) entry which is preliminary data.</text>
</comment>
<proteinExistence type="predicted"/>
<evidence type="ECO:0000256" key="1">
    <source>
        <dbReference type="SAM" id="Phobius"/>
    </source>
</evidence>
<keyword evidence="1" id="KW-0812">Transmembrane</keyword>
<dbReference type="AlphaFoldDB" id="A0A0F9R3T1"/>
<sequence length="47" mass="5068">MKMLIVIKILTTISLVGASSVAVIAVTAMAILGWIWAVIRIEASIWN</sequence>
<name>A0A0F9R3T1_9ZZZZ</name>
<keyword evidence="1" id="KW-0472">Membrane</keyword>
<evidence type="ECO:0000313" key="2">
    <source>
        <dbReference type="EMBL" id="KKN49434.1"/>
    </source>
</evidence>
<feature type="transmembrane region" description="Helical" evidence="1">
    <location>
        <begin position="12"/>
        <end position="39"/>
    </location>
</feature>
<protein>
    <submittedName>
        <fullName evidence="2">Uncharacterized protein</fullName>
    </submittedName>
</protein>
<keyword evidence="1" id="KW-1133">Transmembrane helix</keyword>
<accession>A0A0F9R3T1</accession>